<accession>A0A0E9TRE3</accession>
<reference evidence="1" key="1">
    <citation type="submission" date="2014-11" db="EMBL/GenBank/DDBJ databases">
        <authorList>
            <person name="Amaro Gonzalez C."/>
        </authorList>
    </citation>
    <scope>NUCLEOTIDE SEQUENCE</scope>
</reference>
<sequence>MAEKCELTFRVLGLQTVA</sequence>
<name>A0A0E9TRE3_ANGAN</name>
<dbReference type="AlphaFoldDB" id="A0A0E9TRE3"/>
<evidence type="ECO:0000313" key="1">
    <source>
        <dbReference type="EMBL" id="JAH56259.1"/>
    </source>
</evidence>
<protein>
    <submittedName>
        <fullName evidence="1">Uncharacterized protein</fullName>
    </submittedName>
</protein>
<reference evidence="1" key="2">
    <citation type="journal article" date="2015" name="Fish Shellfish Immunol.">
        <title>Early steps in the European eel (Anguilla anguilla)-Vibrio vulnificus interaction in the gills: Role of the RtxA13 toxin.</title>
        <authorList>
            <person name="Callol A."/>
            <person name="Pajuelo D."/>
            <person name="Ebbesson L."/>
            <person name="Teles M."/>
            <person name="MacKenzie S."/>
            <person name="Amaro C."/>
        </authorList>
    </citation>
    <scope>NUCLEOTIDE SEQUENCE</scope>
</reference>
<dbReference type="EMBL" id="GBXM01052318">
    <property type="protein sequence ID" value="JAH56259.1"/>
    <property type="molecule type" value="Transcribed_RNA"/>
</dbReference>
<proteinExistence type="predicted"/>
<organism evidence="1">
    <name type="scientific">Anguilla anguilla</name>
    <name type="common">European freshwater eel</name>
    <name type="synonym">Muraena anguilla</name>
    <dbReference type="NCBI Taxonomy" id="7936"/>
    <lineage>
        <taxon>Eukaryota</taxon>
        <taxon>Metazoa</taxon>
        <taxon>Chordata</taxon>
        <taxon>Craniata</taxon>
        <taxon>Vertebrata</taxon>
        <taxon>Euteleostomi</taxon>
        <taxon>Actinopterygii</taxon>
        <taxon>Neopterygii</taxon>
        <taxon>Teleostei</taxon>
        <taxon>Anguilliformes</taxon>
        <taxon>Anguillidae</taxon>
        <taxon>Anguilla</taxon>
    </lineage>
</organism>